<evidence type="ECO:0000313" key="4">
    <source>
        <dbReference type="Proteomes" id="UP000298252"/>
    </source>
</evidence>
<dbReference type="STRING" id="1424659.SAMN05216368_105249"/>
<evidence type="ECO:0008006" key="5">
    <source>
        <dbReference type="Google" id="ProtNLM"/>
    </source>
</evidence>
<keyword evidence="4" id="KW-1185">Reference proteome</keyword>
<gene>
    <name evidence="2" type="ORF">E3O21_16410</name>
    <name evidence="1" type="ORF">SAMN05216368_105249</name>
</gene>
<organism evidence="1 3">
    <name type="scientific">Cryobacterium flavum</name>
    <dbReference type="NCBI Taxonomy" id="1424659"/>
    <lineage>
        <taxon>Bacteria</taxon>
        <taxon>Bacillati</taxon>
        <taxon>Actinomycetota</taxon>
        <taxon>Actinomycetes</taxon>
        <taxon>Micrococcales</taxon>
        <taxon>Microbacteriaceae</taxon>
        <taxon>Cryobacterium</taxon>
    </lineage>
</organism>
<dbReference type="Pfam" id="PF22673">
    <property type="entry name" value="MCP-like_PDC_1"/>
    <property type="match status" value="1"/>
</dbReference>
<dbReference type="Proteomes" id="UP000199639">
    <property type="component" value="Unassembled WGS sequence"/>
</dbReference>
<evidence type="ECO:0000313" key="1">
    <source>
        <dbReference type="EMBL" id="SDN44397.1"/>
    </source>
</evidence>
<dbReference type="EMBL" id="SOFD01000038">
    <property type="protein sequence ID" value="TFB73841.1"/>
    <property type="molecule type" value="Genomic_DNA"/>
</dbReference>
<dbReference type="RefSeq" id="WP_092340427.1">
    <property type="nucleotide sequence ID" value="NZ_FNIB01000005.1"/>
</dbReference>
<evidence type="ECO:0000313" key="2">
    <source>
        <dbReference type="EMBL" id="TFB73841.1"/>
    </source>
</evidence>
<dbReference type="Gene3D" id="3.30.450.20">
    <property type="entry name" value="PAS domain"/>
    <property type="match status" value="1"/>
</dbReference>
<dbReference type="CDD" id="cd12913">
    <property type="entry name" value="PDC1_MCP_like"/>
    <property type="match status" value="1"/>
</dbReference>
<evidence type="ECO:0000313" key="3">
    <source>
        <dbReference type="Proteomes" id="UP000199639"/>
    </source>
</evidence>
<sequence>MPEISQLPEVTISDCAAAVTASFADAFAELDGWRNELAGGETSVRPTDLDAHVEGLVIPALTGASPLFVGAGFIAAPGYVHGRDIHFAWWLGPQAGNPLLGSSSAATRLDFAARAYTDYVRDFRTLEWYQVPQSTNQTHVTGPYVDRLCTCEYIFTLTMPVRIGEGTPMLGVVGADISVRRLESIVLPLFLAADRPLALVNAVDRVVISTDPTVQVGQLASHSGDSVACSGLPFRVLVGPDRLPRF</sequence>
<reference evidence="2 4" key="2">
    <citation type="submission" date="2019-03" db="EMBL/GenBank/DDBJ databases">
        <title>Genomics of glacier-inhabiting Cryobacterium strains.</title>
        <authorList>
            <person name="Liu Q."/>
            <person name="Xin Y.-H."/>
        </authorList>
    </citation>
    <scope>NUCLEOTIDE SEQUENCE [LARGE SCALE GENOMIC DNA]</scope>
    <source>
        <strain evidence="2 4">Hh8</strain>
    </source>
</reference>
<proteinExistence type="predicted"/>
<protein>
    <recommendedName>
        <fullName evidence="5">Cache domain-containing protein</fullName>
    </recommendedName>
</protein>
<dbReference type="Proteomes" id="UP000298252">
    <property type="component" value="Unassembled WGS sequence"/>
</dbReference>
<dbReference type="AlphaFoldDB" id="A0A4R8UXU7"/>
<accession>A0A4R8UXU7</accession>
<name>A0A4R8UXU7_9MICO</name>
<reference evidence="1 3" key="1">
    <citation type="submission" date="2016-10" db="EMBL/GenBank/DDBJ databases">
        <authorList>
            <person name="Varghese N."/>
            <person name="Submissions S."/>
        </authorList>
    </citation>
    <scope>NUCLEOTIDE SEQUENCE [LARGE SCALE GENOMIC DNA]</scope>
    <source>
        <strain evidence="1 3">CGMCC 1.11215</strain>
    </source>
</reference>
<dbReference type="EMBL" id="FNIB01000005">
    <property type="protein sequence ID" value="SDN44397.1"/>
    <property type="molecule type" value="Genomic_DNA"/>
</dbReference>